<feature type="signal peptide" evidence="1">
    <location>
        <begin position="1"/>
        <end position="21"/>
    </location>
</feature>
<name>A0ABY4VE40_9GAMM</name>
<dbReference type="EMBL" id="CP092418">
    <property type="protein sequence ID" value="USD20702.1"/>
    <property type="molecule type" value="Genomic_DNA"/>
</dbReference>
<keyword evidence="3" id="KW-1185">Reference proteome</keyword>
<accession>A0ABY4VE40</accession>
<organism evidence="2 3">
    <name type="scientific">Microbulbifer variabilis</name>
    <dbReference type="NCBI Taxonomy" id="266805"/>
    <lineage>
        <taxon>Bacteria</taxon>
        <taxon>Pseudomonadati</taxon>
        <taxon>Pseudomonadota</taxon>
        <taxon>Gammaproteobacteria</taxon>
        <taxon>Cellvibrionales</taxon>
        <taxon>Microbulbiferaceae</taxon>
        <taxon>Microbulbifer</taxon>
    </lineage>
</organism>
<sequence length="209" mass="23429">MKLRFGTLSLVAITLLSTGCATMSKDECQVADWQALGYEDGAEGRGLSYMGKRRESCAKYGVQLNTSSYRNGRDEGLELFCTELRGFSEGRSGENYAGVCPAGLEGLFLKGYETGRNLFIAKTAVEEIEAAIHDRELEREHLLDDMTEIGAQLVEDEATREERVTMLADIARLKMRHTELGLEIDDLLFELTQRQLEYQDLLAISPYPQ</sequence>
<dbReference type="Proteomes" id="UP001055658">
    <property type="component" value="Chromosome"/>
</dbReference>
<evidence type="ECO:0000313" key="2">
    <source>
        <dbReference type="EMBL" id="USD20702.1"/>
    </source>
</evidence>
<proteinExistence type="predicted"/>
<evidence type="ECO:0000256" key="1">
    <source>
        <dbReference type="SAM" id="SignalP"/>
    </source>
</evidence>
<dbReference type="Pfam" id="PF10973">
    <property type="entry name" value="DUF2799"/>
    <property type="match status" value="1"/>
</dbReference>
<reference evidence="2" key="1">
    <citation type="submission" date="2022-02" db="EMBL/GenBank/DDBJ databases">
        <title>Coral-associated bacteria.</title>
        <authorList>
            <person name="Tang K."/>
            <person name="Wang X."/>
        </authorList>
    </citation>
    <scope>NUCLEOTIDE SEQUENCE</scope>
    <source>
        <strain evidence="2">SCSIO 43006</strain>
    </source>
</reference>
<feature type="chain" id="PRO_5045621870" evidence="1">
    <location>
        <begin position="22"/>
        <end position="209"/>
    </location>
</feature>
<keyword evidence="1" id="KW-0732">Signal</keyword>
<evidence type="ECO:0000313" key="3">
    <source>
        <dbReference type="Proteomes" id="UP001055658"/>
    </source>
</evidence>
<protein>
    <submittedName>
        <fullName evidence="2">DUF2799 domain-containing protein</fullName>
    </submittedName>
</protein>
<gene>
    <name evidence="2" type="ORF">MJO52_16740</name>
</gene>
<dbReference type="InterPro" id="IPR021242">
    <property type="entry name" value="DUF2799"/>
</dbReference>
<dbReference type="RefSeq" id="WP_252083110.1">
    <property type="nucleotide sequence ID" value="NZ_CP092418.1"/>
</dbReference>
<dbReference type="PROSITE" id="PS51257">
    <property type="entry name" value="PROKAR_LIPOPROTEIN"/>
    <property type="match status" value="1"/>
</dbReference>